<keyword evidence="1" id="KW-0472">Membrane</keyword>
<gene>
    <name evidence="2" type="ORF">P4H66_29615</name>
</gene>
<dbReference type="PIRSF" id="PIRSF029886">
    <property type="entry name" value="KBAA"/>
    <property type="match status" value="1"/>
</dbReference>
<feature type="transmembrane region" description="Helical" evidence="1">
    <location>
        <begin position="43"/>
        <end position="71"/>
    </location>
</feature>
<dbReference type="RefSeq" id="WP_326091628.1">
    <property type="nucleotide sequence ID" value="NZ_JARLKZ010000030.1"/>
</dbReference>
<keyword evidence="3" id="KW-1185">Reference proteome</keyword>
<comment type="caution">
    <text evidence="2">The sequence shown here is derived from an EMBL/GenBank/DDBJ whole genome shotgun (WGS) entry which is preliminary data.</text>
</comment>
<feature type="transmembrane region" description="Helical" evidence="1">
    <location>
        <begin position="9"/>
        <end position="31"/>
    </location>
</feature>
<dbReference type="SMART" id="SM01251">
    <property type="entry name" value="KbaA"/>
    <property type="match status" value="1"/>
</dbReference>
<feature type="transmembrane region" description="Helical" evidence="1">
    <location>
        <begin position="168"/>
        <end position="188"/>
    </location>
</feature>
<name>A0ABU6GX47_9BACL</name>
<dbReference type="Proteomes" id="UP001344632">
    <property type="component" value="Unassembled WGS sequence"/>
</dbReference>
<protein>
    <submittedName>
        <fullName evidence="2">KinB-signaling pathway activation protein</fullName>
    </submittedName>
</protein>
<sequence length="197" mass="22192">MNLKNWSKLFIQTLLVGAIVSIITGFLLPYSRESISFKDTSDILFYLLILFGFGAMTSVYSQLGFFAYMILNYTAIGVFPRKAWQYIQFVLAILALLEVMFFRSFVGRENSSQMADMLLGIAILIVAVAVAYFKVRATNPSAWVPTIFFMTAITIVEMVGGLKINDNNATIFIVIPLLACNSYQILILHKLLKRKKS</sequence>
<keyword evidence="1" id="KW-1133">Transmembrane helix</keyword>
<organism evidence="2 3">
    <name type="scientific">Paenibacillus dokdonensis</name>
    <dbReference type="NCBI Taxonomy" id="2567944"/>
    <lineage>
        <taxon>Bacteria</taxon>
        <taxon>Bacillati</taxon>
        <taxon>Bacillota</taxon>
        <taxon>Bacilli</taxon>
        <taxon>Bacillales</taxon>
        <taxon>Paenibacillaceae</taxon>
        <taxon>Paenibacillus</taxon>
    </lineage>
</organism>
<evidence type="ECO:0000313" key="2">
    <source>
        <dbReference type="EMBL" id="MEC0243973.1"/>
    </source>
</evidence>
<feature type="transmembrane region" description="Helical" evidence="1">
    <location>
        <begin position="83"/>
        <end position="105"/>
    </location>
</feature>
<feature type="transmembrane region" description="Helical" evidence="1">
    <location>
        <begin position="117"/>
        <end position="135"/>
    </location>
</feature>
<evidence type="ECO:0000256" key="1">
    <source>
        <dbReference type="SAM" id="Phobius"/>
    </source>
</evidence>
<reference evidence="2 3" key="1">
    <citation type="submission" date="2023-03" db="EMBL/GenBank/DDBJ databases">
        <title>Bacillus Genome Sequencing.</title>
        <authorList>
            <person name="Dunlap C."/>
        </authorList>
    </citation>
    <scope>NUCLEOTIDE SEQUENCE [LARGE SCALE GENOMIC DNA]</scope>
    <source>
        <strain evidence="2 3">BD-525</strain>
    </source>
</reference>
<keyword evidence="1" id="KW-0812">Transmembrane</keyword>
<dbReference type="InterPro" id="IPR024164">
    <property type="entry name" value="KinB-signalling_activ"/>
</dbReference>
<dbReference type="EMBL" id="JARLKZ010000030">
    <property type="protein sequence ID" value="MEC0243973.1"/>
    <property type="molecule type" value="Genomic_DNA"/>
</dbReference>
<accession>A0ABU6GX47</accession>
<evidence type="ECO:0000313" key="3">
    <source>
        <dbReference type="Proteomes" id="UP001344632"/>
    </source>
</evidence>
<proteinExistence type="predicted"/>
<feature type="transmembrane region" description="Helical" evidence="1">
    <location>
        <begin position="142"/>
        <end position="162"/>
    </location>
</feature>
<dbReference type="Pfam" id="PF14089">
    <property type="entry name" value="KbaA"/>
    <property type="match status" value="1"/>
</dbReference>